<dbReference type="InterPro" id="IPR040115">
    <property type="entry name" value="Lnp"/>
</dbReference>
<dbReference type="Proteomes" id="UP000789706">
    <property type="component" value="Unassembled WGS sequence"/>
</dbReference>
<feature type="transmembrane region" description="Helical" evidence="2">
    <location>
        <begin position="78"/>
        <end position="95"/>
    </location>
</feature>
<feature type="coiled-coil region" evidence="1">
    <location>
        <begin position="13"/>
        <end position="40"/>
    </location>
</feature>
<name>A0A9N9FZR0_9GLOM</name>
<keyword evidence="4" id="KW-1185">Reference proteome</keyword>
<accession>A0A9N9FZR0</accession>
<dbReference type="PANTHER" id="PTHR22166">
    <property type="entry name" value="ENDOPLASMIC RETICULUM JUNCTION FORMATION PROTEIN LUNAPARK"/>
    <property type="match status" value="1"/>
</dbReference>
<evidence type="ECO:0000313" key="4">
    <source>
        <dbReference type="Proteomes" id="UP000789706"/>
    </source>
</evidence>
<dbReference type="AlphaFoldDB" id="A0A9N9FZR0"/>
<dbReference type="GO" id="GO:0071786">
    <property type="term" value="P:endoplasmic reticulum tubular network organization"/>
    <property type="evidence" value="ECO:0007669"/>
    <property type="project" value="InterPro"/>
</dbReference>
<evidence type="ECO:0000313" key="3">
    <source>
        <dbReference type="EMBL" id="CAG8574555.1"/>
    </source>
</evidence>
<proteinExistence type="predicted"/>
<evidence type="ECO:0000256" key="2">
    <source>
        <dbReference type="SAM" id="Phobius"/>
    </source>
</evidence>
<keyword evidence="2" id="KW-1133">Transmembrane helix</keyword>
<gene>
    <name evidence="3" type="ORF">DEBURN_LOCUS8258</name>
</gene>
<keyword evidence="2" id="KW-0812">Transmembrane</keyword>
<comment type="caution">
    <text evidence="3">The sequence shown here is derived from an EMBL/GenBank/DDBJ whole genome shotgun (WGS) entry which is preliminary data.</text>
</comment>
<organism evidence="3 4">
    <name type="scientific">Diversispora eburnea</name>
    <dbReference type="NCBI Taxonomy" id="1213867"/>
    <lineage>
        <taxon>Eukaryota</taxon>
        <taxon>Fungi</taxon>
        <taxon>Fungi incertae sedis</taxon>
        <taxon>Mucoromycota</taxon>
        <taxon>Glomeromycotina</taxon>
        <taxon>Glomeromycetes</taxon>
        <taxon>Diversisporales</taxon>
        <taxon>Diversisporaceae</taxon>
        <taxon>Diversispora</taxon>
    </lineage>
</organism>
<reference evidence="3" key="1">
    <citation type="submission" date="2021-06" db="EMBL/GenBank/DDBJ databases">
        <authorList>
            <person name="Kallberg Y."/>
            <person name="Tangrot J."/>
            <person name="Rosling A."/>
        </authorList>
    </citation>
    <scope>NUCLEOTIDE SEQUENCE</scope>
    <source>
        <strain evidence="3">AZ414A</strain>
    </source>
</reference>
<dbReference type="EMBL" id="CAJVPK010001166">
    <property type="protein sequence ID" value="CAG8574555.1"/>
    <property type="molecule type" value="Genomic_DNA"/>
</dbReference>
<protein>
    <submittedName>
        <fullName evidence="3">1627_t:CDS:1</fullName>
    </submittedName>
</protein>
<sequence length="138" mass="16604">MGGVVSSFRRKSEDNYEKILSELDENIRQAEIRLREIRIRERNAVIILIVYSLIAYATYVIGYWYFVYMSNEEEGWDLLKLAPVFTGPFLIVIGYKFETLWFRRKETNEQTQLEQLKAKQKLKDKMDYDQEEIFDLIK</sequence>
<keyword evidence="2" id="KW-0472">Membrane</keyword>
<dbReference type="PANTHER" id="PTHR22166:SF12">
    <property type="entry name" value="ENDOPLASMIC RETICULUM JUNCTION FORMATION PROTEIN LUNAPARK"/>
    <property type="match status" value="1"/>
</dbReference>
<keyword evidence="1" id="KW-0175">Coiled coil</keyword>
<evidence type="ECO:0000256" key="1">
    <source>
        <dbReference type="SAM" id="Coils"/>
    </source>
</evidence>
<feature type="transmembrane region" description="Helical" evidence="2">
    <location>
        <begin position="43"/>
        <end position="66"/>
    </location>
</feature>
<dbReference type="OrthoDB" id="1725934at2759"/>
<dbReference type="GO" id="GO:0071782">
    <property type="term" value="C:endoplasmic reticulum tubular network"/>
    <property type="evidence" value="ECO:0007669"/>
    <property type="project" value="TreeGrafter"/>
</dbReference>